<proteinExistence type="predicted"/>
<feature type="transmembrane region" description="Helical" evidence="1">
    <location>
        <begin position="6"/>
        <end position="26"/>
    </location>
</feature>
<dbReference type="EMBL" id="LAZR01000336">
    <property type="protein sequence ID" value="KKN73837.1"/>
    <property type="molecule type" value="Genomic_DNA"/>
</dbReference>
<accession>A0A0F9TG44</accession>
<name>A0A0F9TG44_9ZZZZ</name>
<dbReference type="AlphaFoldDB" id="A0A0F9TG44"/>
<keyword evidence="1" id="KW-0472">Membrane</keyword>
<evidence type="ECO:0000256" key="1">
    <source>
        <dbReference type="SAM" id="Phobius"/>
    </source>
</evidence>
<gene>
    <name evidence="2" type="ORF">LCGC14_0396390</name>
</gene>
<reference evidence="2" key="1">
    <citation type="journal article" date="2015" name="Nature">
        <title>Complex archaea that bridge the gap between prokaryotes and eukaryotes.</title>
        <authorList>
            <person name="Spang A."/>
            <person name="Saw J.H."/>
            <person name="Jorgensen S.L."/>
            <person name="Zaremba-Niedzwiedzka K."/>
            <person name="Martijn J."/>
            <person name="Lind A.E."/>
            <person name="van Eijk R."/>
            <person name="Schleper C."/>
            <person name="Guy L."/>
            <person name="Ettema T.J."/>
        </authorList>
    </citation>
    <scope>NUCLEOTIDE SEQUENCE</scope>
</reference>
<keyword evidence="1" id="KW-0812">Transmembrane</keyword>
<keyword evidence="1" id="KW-1133">Transmembrane helix</keyword>
<sequence>MKWYDYIWMIPIATLIAIVATPILWVETVLKILGGAKENNKMIRDSVGMPLFHSWDNRSTLGWVHWAFGWKTGIDNDLICVFPNINSRVQEHYTLSPVCANRFLAFIAFIVKRLLFFLDPDLQYRRHEKDAIK</sequence>
<organism evidence="2">
    <name type="scientific">marine sediment metagenome</name>
    <dbReference type="NCBI Taxonomy" id="412755"/>
    <lineage>
        <taxon>unclassified sequences</taxon>
        <taxon>metagenomes</taxon>
        <taxon>ecological metagenomes</taxon>
    </lineage>
</organism>
<comment type="caution">
    <text evidence="2">The sequence shown here is derived from an EMBL/GenBank/DDBJ whole genome shotgun (WGS) entry which is preliminary data.</text>
</comment>
<protein>
    <submittedName>
        <fullName evidence="2">Uncharacterized protein</fullName>
    </submittedName>
</protein>
<evidence type="ECO:0000313" key="2">
    <source>
        <dbReference type="EMBL" id="KKN73837.1"/>
    </source>
</evidence>